<evidence type="ECO:0000256" key="2">
    <source>
        <dbReference type="ARBA" id="ARBA00022803"/>
    </source>
</evidence>
<dbReference type="Gene3D" id="1.25.40.10">
    <property type="entry name" value="Tetratricopeptide repeat domain"/>
    <property type="match status" value="1"/>
</dbReference>
<dbReference type="OrthoDB" id="2190529at2759"/>
<dbReference type="InterPro" id="IPR011990">
    <property type="entry name" value="TPR-like_helical_dom_sf"/>
</dbReference>
<evidence type="ECO:0000256" key="3">
    <source>
        <dbReference type="PROSITE-ProRule" id="PRU00339"/>
    </source>
</evidence>
<dbReference type="Pfam" id="PF14559">
    <property type="entry name" value="TPR_19"/>
    <property type="match status" value="1"/>
</dbReference>
<dbReference type="InterPro" id="IPR044244">
    <property type="entry name" value="TTC27/Emw1"/>
</dbReference>
<name>A0A9P6H475_9MICR</name>
<dbReference type="PANTHER" id="PTHR16193">
    <property type="entry name" value="TETRATRICOPEPTIDE REPEAT PROTEIN 27"/>
    <property type="match status" value="1"/>
</dbReference>
<keyword evidence="1" id="KW-0677">Repeat</keyword>
<reference evidence="4 5" key="1">
    <citation type="journal article" date="2020" name="Genome Biol. Evol.">
        <title>Comparative genomics of strictly vertically transmitted, feminizing microsporidia endosymbionts of amphipod crustaceans.</title>
        <authorList>
            <person name="Cormier A."/>
            <person name="Chebbi M.A."/>
            <person name="Giraud I."/>
            <person name="Wattier R."/>
            <person name="Teixeira M."/>
            <person name="Gilbert C."/>
            <person name="Rigaud T."/>
            <person name="Cordaux R."/>
        </authorList>
    </citation>
    <scope>NUCLEOTIDE SEQUENCE [LARGE SCALE GENOMIC DNA]</scope>
    <source>
        <strain evidence="4 5">Ou3-Ou53</strain>
    </source>
</reference>
<dbReference type="PROSITE" id="PS50005">
    <property type="entry name" value="TPR"/>
    <property type="match status" value="1"/>
</dbReference>
<organism evidence="4 5">
    <name type="scientific">Nosema granulosis</name>
    <dbReference type="NCBI Taxonomy" id="83296"/>
    <lineage>
        <taxon>Eukaryota</taxon>
        <taxon>Fungi</taxon>
        <taxon>Fungi incertae sedis</taxon>
        <taxon>Microsporidia</taxon>
        <taxon>Nosematidae</taxon>
        <taxon>Nosema</taxon>
    </lineage>
</organism>
<dbReference type="AlphaFoldDB" id="A0A9P6H475"/>
<dbReference type="SUPFAM" id="SSF48452">
    <property type="entry name" value="TPR-like"/>
    <property type="match status" value="1"/>
</dbReference>
<feature type="repeat" description="TPR" evidence="3">
    <location>
        <begin position="321"/>
        <end position="354"/>
    </location>
</feature>
<evidence type="ECO:0000256" key="1">
    <source>
        <dbReference type="ARBA" id="ARBA00022737"/>
    </source>
</evidence>
<proteinExistence type="predicted"/>
<keyword evidence="2 3" id="KW-0802">TPR repeat</keyword>
<keyword evidence="5" id="KW-1185">Reference proteome</keyword>
<dbReference type="SMART" id="SM00028">
    <property type="entry name" value="TPR"/>
    <property type="match status" value="3"/>
</dbReference>
<comment type="caution">
    <text evidence="4">The sequence shown here is derived from an EMBL/GenBank/DDBJ whole genome shotgun (WGS) entry which is preliminary data.</text>
</comment>
<protein>
    <submittedName>
        <fullName evidence="4">Tetratricopeptide repeat protein 27</fullName>
    </submittedName>
</protein>
<dbReference type="PANTHER" id="PTHR16193:SF0">
    <property type="entry name" value="TETRATRICOPEPTIDE REPEAT PROTEIN 27"/>
    <property type="match status" value="1"/>
</dbReference>
<dbReference type="InterPro" id="IPR019734">
    <property type="entry name" value="TPR_rpt"/>
</dbReference>
<sequence>MTARLMFMLNKNIYESLPTVCKSGDNKAGTFVIDMEKNCDEMTVARYKYITNICSEKPVPFFIPTQVSFLERCCMMFSFDDYSLLEKVPFSHEIVGACTAVTEEQVLYVYIKDCESKEKFKYETRGMSFKDVYVQPLTVSEQTILCLYMIKTYKETKCEVLRRLKVQAYLDRLFFSMNETNFFIWRVLEFYNSLINIKYRELEIIRTKTFFLDPNVVFNIPIILRRDIDVQLANVYHSYGYYNKALTLYSFYLCYDMEIDCLIRMRKDNEAVSKIQVQMLKISKTYTFNQRAQYADYCMKLAKLLDDEKYYEAAFEAYKSYEPLYSKAIHFFKKKDYEKSLTELQRALKLAPENENILYSYACNLTELKRYQEAITVYEKLIDKNKSRTEYHKNIALCYFFLENLEKCMEKLKRAAVFDPNSMELYFKLALTHNKKDELLWCFTKLDYVEATKDKIDLVLNDNIVDKESLIASVSANPKLRNYLKELF</sequence>
<evidence type="ECO:0000313" key="5">
    <source>
        <dbReference type="Proteomes" id="UP000740883"/>
    </source>
</evidence>
<evidence type="ECO:0000313" key="4">
    <source>
        <dbReference type="EMBL" id="KAF9764969.1"/>
    </source>
</evidence>
<gene>
    <name evidence="4" type="primary">TTC27</name>
    <name evidence="4" type="ORF">NGRA_0112</name>
</gene>
<dbReference type="EMBL" id="SBJO01000003">
    <property type="protein sequence ID" value="KAF9764969.1"/>
    <property type="molecule type" value="Genomic_DNA"/>
</dbReference>
<accession>A0A9P6H475</accession>
<dbReference type="Proteomes" id="UP000740883">
    <property type="component" value="Unassembled WGS sequence"/>
</dbReference>